<keyword evidence="2" id="KW-1185">Reference proteome</keyword>
<dbReference type="EMBL" id="AEVD01000010">
    <property type="protein sequence ID" value="EFX36447.1"/>
    <property type="molecule type" value="Genomic_DNA"/>
</dbReference>
<gene>
    <name evidence="1" type="ORF">HMPREF9423_1276</name>
</gene>
<evidence type="ECO:0008006" key="3">
    <source>
        <dbReference type="Google" id="ProtNLM"/>
    </source>
</evidence>
<dbReference type="Gene3D" id="3.30.110.190">
    <property type="match status" value="1"/>
</dbReference>
<evidence type="ECO:0000313" key="2">
    <source>
        <dbReference type="Proteomes" id="UP000002815"/>
    </source>
</evidence>
<dbReference type="Proteomes" id="UP000002815">
    <property type="component" value="Unassembled WGS sequence"/>
</dbReference>
<accession>E8K1D5</accession>
<dbReference type="GeneID" id="29746924"/>
<dbReference type="Pfam" id="PF14337">
    <property type="entry name" value="Abi_alpha"/>
    <property type="match status" value="1"/>
</dbReference>
<evidence type="ECO:0000313" key="1">
    <source>
        <dbReference type="EMBL" id="EFX36447.1"/>
    </source>
</evidence>
<dbReference type="eggNOG" id="ENOG503350B">
    <property type="taxonomic scope" value="Bacteria"/>
</dbReference>
<reference evidence="1 2" key="1">
    <citation type="submission" date="2010-12" db="EMBL/GenBank/DDBJ databases">
        <authorList>
            <person name="Muzny D."/>
            <person name="Qin X."/>
            <person name="Deng J."/>
            <person name="Jiang H."/>
            <person name="Liu Y."/>
            <person name="Qu J."/>
            <person name="Song X.-Z."/>
            <person name="Zhang L."/>
            <person name="Thornton R."/>
            <person name="Coyle M."/>
            <person name="Francisco L."/>
            <person name="Jackson L."/>
            <person name="Javaid M."/>
            <person name="Korchina V."/>
            <person name="Kovar C."/>
            <person name="Mata R."/>
            <person name="Mathew T."/>
            <person name="Ngo R."/>
            <person name="Nguyen L."/>
            <person name="Nguyen N."/>
            <person name="Okwuonu G."/>
            <person name="Ongeri F."/>
            <person name="Pham C."/>
            <person name="Simmons D."/>
            <person name="Wilczek-Boney K."/>
            <person name="Hale W."/>
            <person name="Jakkamsetti A."/>
            <person name="Pham P."/>
            <person name="Ruth R."/>
            <person name="San Lucas F."/>
            <person name="Warren J."/>
            <person name="Zhang J."/>
            <person name="Zhao Z."/>
            <person name="Zhou C."/>
            <person name="Zhu D."/>
            <person name="Lee S."/>
            <person name="Bess C."/>
            <person name="Blankenburg K."/>
            <person name="Forbes L."/>
            <person name="Fu Q."/>
            <person name="Gubbala S."/>
            <person name="Hirani K."/>
            <person name="Jayaseelan J.C."/>
            <person name="Lara F."/>
            <person name="Munidasa M."/>
            <person name="Palculict T."/>
            <person name="Patil S."/>
            <person name="Pu L.-L."/>
            <person name="Saada N."/>
            <person name="Tang L."/>
            <person name="Weissenberger G."/>
            <person name="Zhu Y."/>
            <person name="Hemphill L."/>
            <person name="Shang Y."/>
            <person name="Youmans B."/>
            <person name="Ayvaz T."/>
            <person name="Ross M."/>
            <person name="Santibanez J."/>
            <person name="Aqrawi P."/>
            <person name="Gross S."/>
            <person name="Joshi V."/>
            <person name="Fowler G."/>
            <person name="Nazareth L."/>
            <person name="Reid J."/>
            <person name="Worley K."/>
            <person name="Petrosino J."/>
            <person name="Highlander S."/>
            <person name="Gibbs R."/>
        </authorList>
    </citation>
    <scope>NUCLEOTIDE SEQUENCE [LARGE SCALE GENOMIC DNA]</scope>
    <source>
        <strain evidence="1 2">ATCC 700779</strain>
    </source>
</reference>
<dbReference type="AlphaFoldDB" id="E8K1D5"/>
<protein>
    <recommendedName>
        <fullName evidence="3">DUF4393 domain-containing protein</fullName>
    </recommendedName>
</protein>
<dbReference type="HOGENOM" id="CLU_086036_1_0_9"/>
<dbReference type="InterPro" id="IPR025506">
    <property type="entry name" value="Abi_alpha"/>
</dbReference>
<organism evidence="1 2">
    <name type="scientific">Streptococcus infantis ATCC 700779</name>
    <dbReference type="NCBI Taxonomy" id="889204"/>
    <lineage>
        <taxon>Bacteria</taxon>
        <taxon>Bacillati</taxon>
        <taxon>Bacillota</taxon>
        <taxon>Bacilli</taxon>
        <taxon>Lactobacillales</taxon>
        <taxon>Streptococcaceae</taxon>
        <taxon>Streptococcus</taxon>
    </lineage>
</organism>
<proteinExistence type="predicted"/>
<comment type="caution">
    <text evidence="1">The sequence shown here is derived from an EMBL/GenBank/DDBJ whole genome shotgun (WGS) entry which is preliminary data.</text>
</comment>
<dbReference type="RefSeq" id="WP_006148912.1">
    <property type="nucleotide sequence ID" value="NZ_AJTA01000053.1"/>
</dbReference>
<name>E8K1D5_9STRE</name>
<sequence length="263" mass="30225">MFEEEDLIKIGKEVIPNIYDDGGKPAIREVGQFIARPLKLINALFQPLDMWLLNKEYNIEKTKLLLAERLKHVKEDDLVSPEPHVAIPAIIALSYSMDSEELRDLYANLLSKAMVLGKKDKVHPSFIEIIKQLSPIDAIVFKDIMEMPIRPIIDLYVSNSDEVSEVSTIENITWLNRDYDVVLVALANLARLGLIEIPDGYNYNNDSNYDLVRLSSTYAKTYEKLNCEIKTSNMINHEVKERKKYIKLNALSETFYKICVCKL</sequence>
<dbReference type="PATRIC" id="fig|889204.5.peg.1919"/>